<dbReference type="GO" id="GO:1990246">
    <property type="term" value="C:uniplex complex"/>
    <property type="evidence" value="ECO:0007669"/>
    <property type="project" value="TreeGrafter"/>
</dbReference>
<keyword evidence="7 10" id="KW-1133">Transmembrane helix</keyword>
<feature type="compositionally biased region" description="Low complexity" evidence="11">
    <location>
        <begin position="16"/>
        <end position="25"/>
    </location>
</feature>
<feature type="transmembrane region" description="Helical" evidence="10">
    <location>
        <begin position="322"/>
        <end position="340"/>
    </location>
</feature>
<feature type="domain" description="Calcium uniporter protein C-terminal" evidence="12">
    <location>
        <begin position="174"/>
        <end position="376"/>
    </location>
</feature>
<dbReference type="GO" id="GO:0019855">
    <property type="term" value="F:calcium channel inhibitor activity"/>
    <property type="evidence" value="ECO:0007669"/>
    <property type="project" value="TreeGrafter"/>
</dbReference>
<dbReference type="PANTHER" id="PTHR13462:SF6">
    <property type="entry name" value="CALCIUM UNIPORTER REGULATORY SUBUNIT MCUB, MITOCHONDRIAL"/>
    <property type="match status" value="1"/>
</dbReference>
<keyword evidence="5 10" id="KW-0812">Transmembrane</keyword>
<evidence type="ECO:0000256" key="5">
    <source>
        <dbReference type="ARBA" id="ARBA00022692"/>
    </source>
</evidence>
<evidence type="ECO:0000313" key="13">
    <source>
        <dbReference type="Ensembl" id="ENSPCLP00000014580.1"/>
    </source>
</evidence>
<evidence type="ECO:0000256" key="2">
    <source>
        <dbReference type="ARBA" id="ARBA00005653"/>
    </source>
</evidence>
<feature type="transmembrane region" description="Helical" evidence="10">
    <location>
        <begin position="291"/>
        <end position="310"/>
    </location>
</feature>
<evidence type="ECO:0000313" key="14">
    <source>
        <dbReference type="Proteomes" id="UP000472261"/>
    </source>
</evidence>
<comment type="domain">
    <text evidence="10">The selectivity filter, in which calcium ions are arranged in single file, is composed of two acidic rings separated by one helical turn along the central axis of the channel pore.</text>
</comment>
<dbReference type="Proteomes" id="UP000472261">
    <property type="component" value="Unplaced"/>
</dbReference>
<dbReference type="RefSeq" id="XP_031452816.1">
    <property type="nucleotide sequence ID" value="XM_031596956.1"/>
</dbReference>
<evidence type="ECO:0000256" key="1">
    <source>
        <dbReference type="ARBA" id="ARBA00004141"/>
    </source>
</evidence>
<dbReference type="GeneID" id="116231274"/>
<keyword evidence="10" id="KW-0999">Mitochondrion inner membrane</keyword>
<dbReference type="OrthoDB" id="278338at2759"/>
<reference evidence="13" key="1">
    <citation type="submission" date="2025-08" db="UniProtKB">
        <authorList>
            <consortium name="Ensembl"/>
        </authorList>
    </citation>
    <scope>IDENTIFICATION</scope>
</reference>
<keyword evidence="10" id="KW-0496">Mitochondrion</keyword>
<proteinExistence type="inferred from homology"/>
<gene>
    <name evidence="13" type="primary">MCUB</name>
</gene>
<evidence type="ECO:0000256" key="11">
    <source>
        <dbReference type="SAM" id="MobiDB-lite"/>
    </source>
</evidence>
<comment type="similarity">
    <text evidence="2 10">Belongs to the MCU (TC 1.A.77) family.</text>
</comment>
<dbReference type="AlphaFoldDB" id="A0A669Q479"/>
<dbReference type="GO" id="GO:0005262">
    <property type="term" value="F:calcium channel activity"/>
    <property type="evidence" value="ECO:0007669"/>
    <property type="project" value="UniProtKB-UniRule"/>
</dbReference>
<evidence type="ECO:0000256" key="3">
    <source>
        <dbReference type="ARBA" id="ARBA00022448"/>
    </source>
</evidence>
<keyword evidence="10" id="KW-0407">Ion channel</keyword>
<keyword evidence="8 10" id="KW-0406">Ion transport</keyword>
<keyword evidence="3 10" id="KW-0813">Transport</keyword>
<keyword evidence="4 10" id="KW-0109">Calcium transport</keyword>
<dbReference type="GO" id="GO:0051560">
    <property type="term" value="P:mitochondrial calcium ion homeostasis"/>
    <property type="evidence" value="ECO:0007669"/>
    <property type="project" value="UniProtKB-UniRule"/>
</dbReference>
<keyword evidence="14" id="KW-1185">Reference proteome</keyword>
<evidence type="ECO:0000256" key="7">
    <source>
        <dbReference type="ARBA" id="ARBA00022989"/>
    </source>
</evidence>
<dbReference type="GO" id="GO:0015292">
    <property type="term" value="F:uniporter activity"/>
    <property type="evidence" value="ECO:0007669"/>
    <property type="project" value="UniProtKB-UniRule"/>
</dbReference>
<protein>
    <recommendedName>
        <fullName evidence="10">Calcium uniporter protein</fullName>
    </recommendedName>
</protein>
<evidence type="ECO:0000256" key="6">
    <source>
        <dbReference type="ARBA" id="ARBA00022837"/>
    </source>
</evidence>
<evidence type="ECO:0000256" key="10">
    <source>
        <dbReference type="RuleBase" id="RU367035"/>
    </source>
</evidence>
<feature type="region of interest" description="Disordered" evidence="11">
    <location>
        <begin position="1"/>
        <end position="56"/>
    </location>
</feature>
<dbReference type="OMA" id="TINYKHG"/>
<keyword evidence="10" id="KW-0107">Calcium channel</keyword>
<comment type="function">
    <text evidence="10">Mitochondrial inner membrane calcium uniporter that mediates calcium uptake into mitochondria. Mitochondrial calcium homeostasis plays key roles in cellular physiology and regulates cell bioenergetics, cytoplasmic calcium signals and activation of cell death pathways.</text>
</comment>
<name>A0A669Q479_PHACC</name>
<dbReference type="InterPro" id="IPR039055">
    <property type="entry name" value="MCU_fam"/>
</dbReference>
<sequence length="407" mass="45874">MHLSKSAVRTEQQADGAPGLAPPGGRRAGRKSPAHTAGGNALRSGSPTPAPSRAWRRRRSGAMLAGLGRAVRSLPPGGGRLRLLVGGRAARGRGDGRPPLAELQVQLWRHAGTWARREAACYSMLVPSDEVTINYRHGLPMITLTLPTRRERCQFAVKPVVATVGAFLQDVQREDKGIVKAEVFAIDGSKVSDATLMEVLLMNDFKLVINNTTYSVSTPVKDKLSSERATEMEDIKSLVHRLFVALHLEDHQIKKERELLQKLDHLKEQLMPLEQMKARIMDSADAKTSRLLWVGLALMSMQGGALAWLTWWVYSWDIMEPVTYFITYGSAMAFYAYFVLTKQDYIYPDAKDRQLLHYFYRKSKAQHFNVEQYNKLKEELAEAEESLKRLRQALHLRLPIQEITNKD</sequence>
<evidence type="ECO:0000256" key="9">
    <source>
        <dbReference type="ARBA" id="ARBA00023136"/>
    </source>
</evidence>
<accession>A0A669Q479</accession>
<dbReference type="GO" id="GO:0036444">
    <property type="term" value="P:calcium import into the mitochondrion"/>
    <property type="evidence" value="ECO:0007669"/>
    <property type="project" value="TreeGrafter"/>
</dbReference>
<comment type="subcellular location">
    <subcellularLocation>
        <location evidence="1">Membrane</location>
        <topology evidence="1">Multi-pass membrane protein</topology>
    </subcellularLocation>
    <subcellularLocation>
        <location evidence="10">Mitochondrion inner membrane</location>
        <topology evidence="10">Multi-pass membrane protein</topology>
    </subcellularLocation>
</comment>
<dbReference type="PANTHER" id="PTHR13462">
    <property type="entry name" value="CALCIUM UNIPORTER PROTEIN, MITOCHONDRIAL"/>
    <property type="match status" value="1"/>
</dbReference>
<dbReference type="Pfam" id="PF04678">
    <property type="entry name" value="MCU"/>
    <property type="match status" value="1"/>
</dbReference>
<dbReference type="InterPro" id="IPR006769">
    <property type="entry name" value="MCU_C"/>
</dbReference>
<dbReference type="KEGG" id="pcoc:116231274"/>
<dbReference type="Ensembl" id="ENSPCLT00000019274.1">
    <property type="protein sequence ID" value="ENSPCLP00000014580.1"/>
    <property type="gene ID" value="ENSPCLG00000011934.1"/>
</dbReference>
<evidence type="ECO:0000256" key="8">
    <source>
        <dbReference type="ARBA" id="ARBA00023065"/>
    </source>
</evidence>
<reference evidence="13" key="2">
    <citation type="submission" date="2025-09" db="UniProtKB">
        <authorList>
            <consortium name="Ensembl"/>
        </authorList>
    </citation>
    <scope>IDENTIFICATION</scope>
</reference>
<dbReference type="CTD" id="55013"/>
<evidence type="ECO:0000259" key="12">
    <source>
        <dbReference type="Pfam" id="PF04678"/>
    </source>
</evidence>
<evidence type="ECO:0000256" key="4">
    <source>
        <dbReference type="ARBA" id="ARBA00022568"/>
    </source>
</evidence>
<keyword evidence="9 10" id="KW-0472">Membrane</keyword>
<keyword evidence="6 10" id="KW-0106">Calcium</keyword>
<organism evidence="13 14">
    <name type="scientific">Phasianus colchicus</name>
    <name type="common">Common pheasant</name>
    <dbReference type="NCBI Taxonomy" id="9054"/>
    <lineage>
        <taxon>Eukaryota</taxon>
        <taxon>Metazoa</taxon>
        <taxon>Chordata</taxon>
        <taxon>Craniata</taxon>
        <taxon>Vertebrata</taxon>
        <taxon>Euteleostomi</taxon>
        <taxon>Archelosauria</taxon>
        <taxon>Archosauria</taxon>
        <taxon>Dinosauria</taxon>
        <taxon>Saurischia</taxon>
        <taxon>Theropoda</taxon>
        <taxon>Coelurosauria</taxon>
        <taxon>Aves</taxon>
        <taxon>Neognathae</taxon>
        <taxon>Galloanserae</taxon>
        <taxon>Galliformes</taxon>
        <taxon>Phasianidae</taxon>
        <taxon>Phasianinae</taxon>
        <taxon>Phasianus</taxon>
    </lineage>
</organism>